<dbReference type="CDD" id="cd07034">
    <property type="entry name" value="TPP_PYR_PFOR_IOR-alpha_like"/>
    <property type="match status" value="1"/>
</dbReference>
<dbReference type="Proteomes" id="UP000179627">
    <property type="component" value="Unassembled WGS sequence"/>
</dbReference>
<dbReference type="AlphaFoldDB" id="A0A1S1QLY0"/>
<dbReference type="InterPro" id="IPR029061">
    <property type="entry name" value="THDP-binding"/>
</dbReference>
<dbReference type="NCBIfam" id="TIGR03710">
    <property type="entry name" value="OAFO_sf"/>
    <property type="match status" value="1"/>
</dbReference>
<evidence type="ECO:0000256" key="1">
    <source>
        <dbReference type="ARBA" id="ARBA00023002"/>
    </source>
</evidence>
<evidence type="ECO:0000259" key="2">
    <source>
        <dbReference type="Pfam" id="PF01558"/>
    </source>
</evidence>
<dbReference type="FunFam" id="3.40.50.970:FF:000022">
    <property type="entry name" value="2-oxoglutarate ferredoxin oxidoreductase alpha subunit"/>
    <property type="match status" value="1"/>
</dbReference>
<feature type="unsure residue" description="D or N" evidence="4">
    <location>
        <position position="135"/>
    </location>
</feature>
<dbReference type="GO" id="GO:0000287">
    <property type="term" value="F:magnesium ion binding"/>
    <property type="evidence" value="ECO:0007669"/>
    <property type="project" value="UniProtKB-ARBA"/>
</dbReference>
<dbReference type="InterPro" id="IPR009014">
    <property type="entry name" value="Transketo_C/PFOR_II"/>
</dbReference>
<accession>A0A1S1QLY0</accession>
<dbReference type="OrthoDB" id="9794954at2"/>
<comment type="caution">
    <text evidence="4">The sequence shown here is derived from an EMBL/GenBank/DDBJ whole genome shotgun (WGS) entry which is preliminary data.</text>
</comment>
<evidence type="ECO:0000259" key="3">
    <source>
        <dbReference type="Pfam" id="PF01855"/>
    </source>
</evidence>
<dbReference type="SUPFAM" id="SSF52518">
    <property type="entry name" value="Thiamin diphosphate-binding fold (THDP-binding)"/>
    <property type="match status" value="1"/>
</dbReference>
<dbReference type="PANTHER" id="PTHR32154:SF20">
    <property type="entry name" value="2-OXOGLUTARATE OXIDOREDUCTASE SUBUNIT KORA"/>
    <property type="match status" value="1"/>
</dbReference>
<dbReference type="SUPFAM" id="SSF52922">
    <property type="entry name" value="TK C-terminal domain-like"/>
    <property type="match status" value="1"/>
</dbReference>
<feature type="domain" description="Pyruvate flavodoxin/ferredoxin oxidoreductase pyrimidine binding" evidence="3">
    <location>
        <begin position="264"/>
        <end position="484"/>
    </location>
</feature>
<dbReference type="InterPro" id="IPR002869">
    <property type="entry name" value="Pyrv_flavodox_OxRed_cen"/>
</dbReference>
<feature type="domain" description="Pyruvate/ketoisovalerate oxidoreductase catalytic" evidence="2">
    <location>
        <begin position="27"/>
        <end position="216"/>
    </location>
</feature>
<sequence length="661" mass="69310">MTTELEQPDPRVRRLKGVVIRFAGDSGDGMQLTGDRFGAQAAEAGNDVATLPDFPAEIRAPAGTVGGVSSYQLHVADHDITTPGDQPDVLVAMNPAALKATLKDLRPGGVLLVDSGAFNVRSLEKAGYDSDPLTDGSLSNYIVHAVDLTGLAVGATDGLGLKRKDAARTKNMFALGLVSWMFNQPVESTIAYLEKRFAKKPPEILAGNLAALRAGVDYGDTTEAFAVSYEVKPAALPPGNYRHMRGNRAIAFGLVAAAHQAGMPLFLGAYPITPATDVLHELSKLISHDVRSYQAEDEIAAIGAAIGGSFAGMLGVTVTSGPGMALKGEAIGLAISLELPLVIVNVQRGGPSTGLPTKTEQSDLLQALYGRHGEAPLPVLAAQSPADCFAAAFEAAKIALERRTPVILLSDSYIANGSEPWKVPDVSELPDLGIEFATEPNGVGKDGKPAFHPYKRDPRTLARPLAIPGTPGLEHRIGGLEKADGSGEISHDADNHDLMVRTRQNKVDGIDVPLLEVDDPSGPPGSGAKLLVIGWGSTYGPIGAACRLVRDQGLDIAQAHLRYLNPLPANLASVLAAYDTVLVPEMNLGQLGGLLRMHCQIEPVGYTQTRGLPFRAVELAAVFTRLVDGTSVGTELTTEDIKAIGGSGEVGRSELGSEGDK</sequence>
<dbReference type="Gene3D" id="3.40.920.10">
    <property type="entry name" value="Pyruvate-ferredoxin oxidoreductase, PFOR, domain III"/>
    <property type="match status" value="1"/>
</dbReference>
<organism evidence="4 5">
    <name type="scientific">Parafrankia colletiae</name>
    <dbReference type="NCBI Taxonomy" id="573497"/>
    <lineage>
        <taxon>Bacteria</taxon>
        <taxon>Bacillati</taxon>
        <taxon>Actinomycetota</taxon>
        <taxon>Actinomycetes</taxon>
        <taxon>Frankiales</taxon>
        <taxon>Frankiaceae</taxon>
        <taxon>Parafrankia</taxon>
    </lineage>
</organism>
<dbReference type="Pfam" id="PF01855">
    <property type="entry name" value="POR_N"/>
    <property type="match status" value="1"/>
</dbReference>
<evidence type="ECO:0000313" key="4">
    <source>
        <dbReference type="EMBL" id="OHV35748.1"/>
    </source>
</evidence>
<dbReference type="GO" id="GO:0006979">
    <property type="term" value="P:response to oxidative stress"/>
    <property type="evidence" value="ECO:0007669"/>
    <property type="project" value="TreeGrafter"/>
</dbReference>
<protein>
    <submittedName>
        <fullName evidence="4">2-oxoglutarate ferredoxin oxidoreductase subunit alpha</fullName>
    </submittedName>
</protein>
<dbReference type="InterPro" id="IPR022367">
    <property type="entry name" value="2-oxoacid/accept_OxRdtase_asu"/>
</dbReference>
<dbReference type="PANTHER" id="PTHR32154">
    <property type="entry name" value="PYRUVATE-FLAVODOXIN OXIDOREDUCTASE-RELATED"/>
    <property type="match status" value="1"/>
</dbReference>
<dbReference type="Gene3D" id="3.40.50.920">
    <property type="match status" value="1"/>
</dbReference>
<keyword evidence="5" id="KW-1185">Reference proteome</keyword>
<proteinExistence type="predicted"/>
<dbReference type="SUPFAM" id="SSF53323">
    <property type="entry name" value="Pyruvate-ferredoxin oxidoreductase, PFOR, domain III"/>
    <property type="match status" value="1"/>
</dbReference>
<dbReference type="RefSeq" id="WP_071085386.1">
    <property type="nucleotide sequence ID" value="NZ_MBLM01000120.1"/>
</dbReference>
<dbReference type="InterPro" id="IPR002880">
    <property type="entry name" value="Pyrv_Fd/Flavodoxin_OxRdtase_N"/>
</dbReference>
<dbReference type="Pfam" id="PF01558">
    <property type="entry name" value="POR"/>
    <property type="match status" value="1"/>
</dbReference>
<gene>
    <name evidence="4" type="ORF">CC117_19020</name>
</gene>
<keyword evidence="1" id="KW-0560">Oxidoreductase</keyword>
<dbReference type="EMBL" id="MBLM01000120">
    <property type="protein sequence ID" value="OHV35748.1"/>
    <property type="molecule type" value="Genomic_DNA"/>
</dbReference>
<reference evidence="5" key="1">
    <citation type="submission" date="2016-07" db="EMBL/GenBank/DDBJ databases">
        <title>Sequence Frankia sp. strain CcI1.17.</title>
        <authorList>
            <person name="Ghodhbane-Gtari F."/>
            <person name="Swanson E."/>
            <person name="Gueddou A."/>
            <person name="Morris K."/>
            <person name="Hezbri K."/>
            <person name="Ktari A."/>
            <person name="Nouioui I."/>
            <person name="Abebe-Akele F."/>
            <person name="Simpson S."/>
            <person name="Thomas K."/>
            <person name="Gtari M."/>
            <person name="Tisa L.S."/>
            <person name="Hurst S."/>
        </authorList>
    </citation>
    <scope>NUCLEOTIDE SEQUENCE [LARGE SCALE GENOMIC DNA]</scope>
    <source>
        <strain evidence="5">Cc1.17</strain>
    </source>
</reference>
<dbReference type="InterPro" id="IPR050722">
    <property type="entry name" value="Pyruvate:ferred/Flavod_OxRd"/>
</dbReference>
<evidence type="ECO:0000313" key="5">
    <source>
        <dbReference type="Proteomes" id="UP000179627"/>
    </source>
</evidence>
<dbReference type="InterPro" id="IPR019752">
    <property type="entry name" value="Pyrv/ketoisovalerate_OxRed_cat"/>
</dbReference>
<name>A0A1S1QLY0_9ACTN</name>
<dbReference type="GO" id="GO:0016903">
    <property type="term" value="F:oxidoreductase activity, acting on the aldehyde or oxo group of donors"/>
    <property type="evidence" value="ECO:0007669"/>
    <property type="project" value="InterPro"/>
</dbReference>
<dbReference type="Gene3D" id="3.40.50.970">
    <property type="match status" value="1"/>
</dbReference>